<keyword evidence="9" id="KW-1185">Reference proteome</keyword>
<feature type="domain" description="MPN" evidence="7">
    <location>
        <begin position="10"/>
        <end position="131"/>
    </location>
</feature>
<organism evidence="8 9">
    <name type="scientific">Halorubrum vacuolatum</name>
    <name type="common">Natronobacterium vacuolatum</name>
    <dbReference type="NCBI Taxonomy" id="63740"/>
    <lineage>
        <taxon>Archaea</taxon>
        <taxon>Methanobacteriati</taxon>
        <taxon>Methanobacteriota</taxon>
        <taxon>Stenosarchaea group</taxon>
        <taxon>Halobacteria</taxon>
        <taxon>Halobacteriales</taxon>
        <taxon>Haloferacaceae</taxon>
        <taxon>Halorubrum</taxon>
    </lineage>
</organism>
<dbReference type="PROSITE" id="PS50249">
    <property type="entry name" value="MPN"/>
    <property type="match status" value="1"/>
</dbReference>
<dbReference type="Proteomes" id="UP000198397">
    <property type="component" value="Unassembled WGS sequence"/>
</dbReference>
<keyword evidence="2" id="KW-0479">Metal-binding</keyword>
<dbReference type="Pfam" id="PF14464">
    <property type="entry name" value="Prok-JAB"/>
    <property type="match status" value="1"/>
</dbReference>
<evidence type="ECO:0000313" key="8">
    <source>
        <dbReference type="EMBL" id="SNR25090.1"/>
    </source>
</evidence>
<reference evidence="8 9" key="1">
    <citation type="submission" date="2017-06" db="EMBL/GenBank/DDBJ databases">
        <authorList>
            <person name="Kim H.J."/>
            <person name="Triplett B.A."/>
        </authorList>
    </citation>
    <scope>NUCLEOTIDE SEQUENCE [LARGE SCALE GENOMIC DNA]</scope>
    <source>
        <strain evidence="8 9">DSM 8800</strain>
    </source>
</reference>
<dbReference type="AlphaFoldDB" id="A0A238USG7"/>
<dbReference type="GO" id="GO:0046872">
    <property type="term" value="F:metal ion binding"/>
    <property type="evidence" value="ECO:0007669"/>
    <property type="project" value="UniProtKB-KW"/>
</dbReference>
<proteinExistence type="predicted"/>
<evidence type="ECO:0000256" key="5">
    <source>
        <dbReference type="ARBA" id="ARBA00023049"/>
    </source>
</evidence>
<feature type="region of interest" description="Disordered" evidence="6">
    <location>
        <begin position="163"/>
        <end position="214"/>
    </location>
</feature>
<evidence type="ECO:0000256" key="3">
    <source>
        <dbReference type="ARBA" id="ARBA00022801"/>
    </source>
</evidence>
<evidence type="ECO:0000256" key="2">
    <source>
        <dbReference type="ARBA" id="ARBA00022723"/>
    </source>
</evidence>
<dbReference type="Gene3D" id="3.40.140.10">
    <property type="entry name" value="Cytidine Deaminase, domain 2"/>
    <property type="match status" value="1"/>
</dbReference>
<sequence length="214" mass="23893">MRLFRSNELLGIARETMEFILEASEETHPNEYMGFLRADDARKLDIDREGHVITDVLVIPGTESNPVSASVRSHMKPNDMRSVGSVHSHPNGALRPSAADLATFGQGEVHIIVGAPYGWGDWKAFDNDGRPRTLEVLDVEVPDQHFFDFTQEDIDRELIEEGYERGVVEPDDPTRDGGEGGRNDDERKRNGDEDGRDGTGSDDAKRGGFLSWLR</sequence>
<dbReference type="InterPro" id="IPR028090">
    <property type="entry name" value="JAB_dom_prok"/>
</dbReference>
<name>A0A238USG7_HALVU</name>
<evidence type="ECO:0000256" key="1">
    <source>
        <dbReference type="ARBA" id="ARBA00022670"/>
    </source>
</evidence>
<keyword evidence="1" id="KW-0645">Protease</keyword>
<keyword evidence="4" id="KW-0862">Zinc</keyword>
<dbReference type="InterPro" id="IPR037518">
    <property type="entry name" value="MPN"/>
</dbReference>
<dbReference type="CDD" id="cd08072">
    <property type="entry name" value="MPN_archaeal"/>
    <property type="match status" value="1"/>
</dbReference>
<dbReference type="GO" id="GO:0008237">
    <property type="term" value="F:metallopeptidase activity"/>
    <property type="evidence" value="ECO:0007669"/>
    <property type="project" value="UniProtKB-KW"/>
</dbReference>
<gene>
    <name evidence="8" type="ORF">SAMN06264855_101329</name>
</gene>
<keyword evidence="8" id="KW-0647">Proteasome</keyword>
<protein>
    <submittedName>
        <fullName evidence="8">Proteasome Rpn11 subunit JAMM motif. Metallo peptidase. MEROPS family M67B</fullName>
    </submittedName>
</protein>
<dbReference type="EMBL" id="FZNQ01000001">
    <property type="protein sequence ID" value="SNR25090.1"/>
    <property type="molecule type" value="Genomic_DNA"/>
</dbReference>
<dbReference type="SUPFAM" id="SSF102712">
    <property type="entry name" value="JAB1/MPN domain"/>
    <property type="match status" value="1"/>
</dbReference>
<evidence type="ECO:0000313" key="9">
    <source>
        <dbReference type="Proteomes" id="UP000198397"/>
    </source>
</evidence>
<accession>A0A238USG7</accession>
<dbReference type="OrthoDB" id="4612at2157"/>
<keyword evidence="3" id="KW-0378">Hydrolase</keyword>
<evidence type="ECO:0000256" key="6">
    <source>
        <dbReference type="SAM" id="MobiDB-lite"/>
    </source>
</evidence>
<dbReference type="GO" id="GO:0006508">
    <property type="term" value="P:proteolysis"/>
    <property type="evidence" value="ECO:0007669"/>
    <property type="project" value="UniProtKB-KW"/>
</dbReference>
<keyword evidence="5" id="KW-0482">Metalloprotease</keyword>
<evidence type="ECO:0000259" key="7">
    <source>
        <dbReference type="PROSITE" id="PS50249"/>
    </source>
</evidence>
<dbReference type="GO" id="GO:0000502">
    <property type="term" value="C:proteasome complex"/>
    <property type="evidence" value="ECO:0007669"/>
    <property type="project" value="UniProtKB-KW"/>
</dbReference>
<feature type="compositionally biased region" description="Basic and acidic residues" evidence="6">
    <location>
        <begin position="163"/>
        <end position="206"/>
    </location>
</feature>
<evidence type="ECO:0000256" key="4">
    <source>
        <dbReference type="ARBA" id="ARBA00022833"/>
    </source>
</evidence>